<name>A0A7H0XFL0_9CAUD</name>
<dbReference type="Proteomes" id="UP000516415">
    <property type="component" value="Segment"/>
</dbReference>
<proteinExistence type="predicted"/>
<protein>
    <submittedName>
        <fullName evidence="1">Uncharacterized protein</fullName>
    </submittedName>
</protein>
<organism evidence="1 2">
    <name type="scientific">Pseudomonas phage phiK7A1</name>
    <dbReference type="NCBI Taxonomy" id="2759194"/>
    <lineage>
        <taxon>Viruses</taxon>
        <taxon>Duplodnaviria</taxon>
        <taxon>Heunggongvirae</taxon>
        <taxon>Uroviricota</taxon>
        <taxon>Caudoviricetes</taxon>
        <taxon>Vandenendeviridae</taxon>
        <taxon>Gorskivirinae</taxon>
        <taxon>Torinovirus</taxon>
        <taxon>Torinovirus K7A1</taxon>
    </lineage>
</organism>
<sequence length="109" mass="12120">MVKVVEQEQQAALTVLRPIVSIVAAIVTLDDQIQVFYSESIPVICSAQADARCAELDAAFGNTTSYVNKYTVTYEGPEGYGNVFVYTKKQFVTQIEPKYPPVVWPPIEE</sequence>
<keyword evidence="2" id="KW-1185">Reference proteome</keyword>
<accession>A0A7H0XFL0</accession>
<reference evidence="1 2" key="1">
    <citation type="submission" date="2020-07" db="EMBL/GenBank/DDBJ databases">
        <authorList>
            <person name="Martino G."/>
            <person name="Holtappels D."/>
            <person name="Wagemans J."/>
            <person name="Lavigne R."/>
            <person name="Turina M."/>
            <person name="Ciuffo M."/>
        </authorList>
    </citation>
    <scope>NUCLEOTIDE SEQUENCE [LARGE SCALE GENOMIC DNA]</scope>
</reference>
<dbReference type="EMBL" id="MT740307">
    <property type="protein sequence ID" value="QNR53800.1"/>
    <property type="molecule type" value="Genomic_DNA"/>
</dbReference>
<evidence type="ECO:0000313" key="2">
    <source>
        <dbReference type="Proteomes" id="UP000516415"/>
    </source>
</evidence>
<gene>
    <name evidence="1" type="ORF">phiK7A1_010c</name>
</gene>
<evidence type="ECO:0000313" key="1">
    <source>
        <dbReference type="EMBL" id="QNR53800.1"/>
    </source>
</evidence>